<protein>
    <submittedName>
        <fullName evidence="1">Uncharacterized protein</fullName>
    </submittedName>
</protein>
<sequence length="198" mass="21928">MRILRYHWQVQFSAEDHVHWGEDLGLTSLGQVPLLDHLKARFLCGCRDVGLPKESREGVSPLDALNDLNMGRVLEPVLVSGDPLVRNVEALGLQDPEDLGVDVLQQWDMARTLDRVGSVEALGRERHRAPFSPKDVDIPRVGPSSITNAPHFEVLVEPLPAMGGSLSLFFPLPLVDKSCASIEWDETGRLQTNRLGLI</sequence>
<keyword evidence="2" id="KW-1185">Reference proteome</keyword>
<comment type="caution">
    <text evidence="1">The sequence shown here is derived from an EMBL/GenBank/DDBJ whole genome shotgun (WGS) entry which is preliminary data.</text>
</comment>
<reference evidence="1 2" key="1">
    <citation type="submission" date="2017-11" db="EMBL/GenBank/DDBJ databases">
        <title>De-novo sequencing of pomegranate (Punica granatum L.) genome.</title>
        <authorList>
            <person name="Akparov Z."/>
            <person name="Amiraslanov A."/>
            <person name="Hajiyeva S."/>
            <person name="Abbasov M."/>
            <person name="Kaur K."/>
            <person name="Hamwieh A."/>
            <person name="Solovyev V."/>
            <person name="Salamov A."/>
            <person name="Braich B."/>
            <person name="Kosarev P."/>
            <person name="Mahmoud A."/>
            <person name="Hajiyev E."/>
            <person name="Babayeva S."/>
            <person name="Izzatullayeva V."/>
            <person name="Mammadov A."/>
            <person name="Mammadov A."/>
            <person name="Sharifova S."/>
            <person name="Ojaghi J."/>
            <person name="Eynullazada K."/>
            <person name="Bayramov B."/>
            <person name="Abdulazimova A."/>
            <person name="Shahmuradov I."/>
        </authorList>
    </citation>
    <scope>NUCLEOTIDE SEQUENCE [LARGE SCALE GENOMIC DNA]</scope>
    <source>
        <strain evidence="2">cv. AG2017</strain>
        <tissue evidence="1">Leaf</tissue>
    </source>
</reference>
<dbReference type="Proteomes" id="UP000233551">
    <property type="component" value="Unassembled WGS sequence"/>
</dbReference>
<name>A0A2I0INM6_PUNGR</name>
<organism evidence="1 2">
    <name type="scientific">Punica granatum</name>
    <name type="common">Pomegranate</name>
    <dbReference type="NCBI Taxonomy" id="22663"/>
    <lineage>
        <taxon>Eukaryota</taxon>
        <taxon>Viridiplantae</taxon>
        <taxon>Streptophyta</taxon>
        <taxon>Embryophyta</taxon>
        <taxon>Tracheophyta</taxon>
        <taxon>Spermatophyta</taxon>
        <taxon>Magnoliopsida</taxon>
        <taxon>eudicotyledons</taxon>
        <taxon>Gunneridae</taxon>
        <taxon>Pentapetalae</taxon>
        <taxon>rosids</taxon>
        <taxon>malvids</taxon>
        <taxon>Myrtales</taxon>
        <taxon>Lythraceae</taxon>
        <taxon>Punica</taxon>
    </lineage>
</organism>
<dbReference type="AlphaFoldDB" id="A0A2I0INM6"/>
<evidence type="ECO:0000313" key="2">
    <source>
        <dbReference type="Proteomes" id="UP000233551"/>
    </source>
</evidence>
<evidence type="ECO:0000313" key="1">
    <source>
        <dbReference type="EMBL" id="PKI45612.1"/>
    </source>
</evidence>
<dbReference type="EMBL" id="PGOL01002702">
    <property type="protein sequence ID" value="PKI45612.1"/>
    <property type="molecule type" value="Genomic_DNA"/>
</dbReference>
<proteinExistence type="predicted"/>
<gene>
    <name evidence="1" type="ORF">CRG98_033928</name>
</gene>
<accession>A0A2I0INM6</accession>